<dbReference type="SUPFAM" id="SSF46626">
    <property type="entry name" value="Cytochrome c"/>
    <property type="match status" value="1"/>
</dbReference>
<dbReference type="InterPro" id="IPR010538">
    <property type="entry name" value="DHOR"/>
</dbReference>
<organism evidence="8 9">
    <name type="scientific">Azospirillum brasilense</name>
    <dbReference type="NCBI Taxonomy" id="192"/>
    <lineage>
        <taxon>Bacteria</taxon>
        <taxon>Pseudomonadati</taxon>
        <taxon>Pseudomonadota</taxon>
        <taxon>Alphaproteobacteria</taxon>
        <taxon>Rhodospirillales</taxon>
        <taxon>Azospirillaceae</taxon>
        <taxon>Azospirillum</taxon>
    </lineage>
</organism>
<keyword evidence="8" id="KW-0614">Plasmid</keyword>
<keyword evidence="3 4" id="KW-0408">Iron</keyword>
<proteinExistence type="predicted"/>
<keyword evidence="1 4" id="KW-0349">Heme</keyword>
<feature type="region of interest" description="Disordered" evidence="5">
    <location>
        <begin position="62"/>
        <end position="85"/>
    </location>
</feature>
<dbReference type="Pfam" id="PF06537">
    <property type="entry name" value="DHOR"/>
    <property type="match status" value="1"/>
</dbReference>
<dbReference type="InterPro" id="IPR009056">
    <property type="entry name" value="Cyt_c-like_dom"/>
</dbReference>
<keyword evidence="2 4" id="KW-0479">Metal-binding</keyword>
<gene>
    <name evidence="8" type="ORF">D3869_28130</name>
</gene>
<dbReference type="InterPro" id="IPR051395">
    <property type="entry name" value="Cytochrome_c_Peroxidase/MauG"/>
</dbReference>
<dbReference type="GO" id="GO:0020037">
    <property type="term" value="F:heme binding"/>
    <property type="evidence" value="ECO:0007669"/>
    <property type="project" value="InterPro"/>
</dbReference>
<reference evidence="8 9" key="1">
    <citation type="submission" date="2018-09" db="EMBL/GenBank/DDBJ databases">
        <title>Whole genome based analysis of evolution and adaptive divergence in Indian and Brazilian strains of Azospirillum brasilense.</title>
        <authorList>
            <person name="Singh C."/>
            <person name="Tripathi A.K."/>
        </authorList>
    </citation>
    <scope>NUCLEOTIDE SEQUENCE [LARGE SCALE GENOMIC DNA]</scope>
    <source>
        <strain evidence="8 9">MTCC4039</strain>
        <plasmid evidence="8 9">p4</plasmid>
    </source>
</reference>
<feature type="domain" description="Cytochrome c" evidence="7">
    <location>
        <begin position="22"/>
        <end position="163"/>
    </location>
</feature>
<evidence type="ECO:0000313" key="9">
    <source>
        <dbReference type="Proteomes" id="UP000298693"/>
    </source>
</evidence>
<protein>
    <recommendedName>
        <fullName evidence="7">Cytochrome c domain-containing protein</fullName>
    </recommendedName>
</protein>
<dbReference type="Gene3D" id="1.10.760.10">
    <property type="entry name" value="Cytochrome c-like domain"/>
    <property type="match status" value="1"/>
</dbReference>
<name>A0A4D8RF87_AZOBR</name>
<evidence type="ECO:0000256" key="6">
    <source>
        <dbReference type="SAM" id="SignalP"/>
    </source>
</evidence>
<dbReference type="InterPro" id="IPR036909">
    <property type="entry name" value="Cyt_c-like_dom_sf"/>
</dbReference>
<evidence type="ECO:0000256" key="1">
    <source>
        <dbReference type="ARBA" id="ARBA00022617"/>
    </source>
</evidence>
<keyword evidence="6" id="KW-0732">Signal</keyword>
<dbReference type="EMBL" id="CP032348">
    <property type="protein sequence ID" value="QCO19113.1"/>
    <property type="molecule type" value="Genomic_DNA"/>
</dbReference>
<feature type="signal peptide" evidence="6">
    <location>
        <begin position="1"/>
        <end position="19"/>
    </location>
</feature>
<feature type="chain" id="PRO_5020889380" description="Cytochrome c domain-containing protein" evidence="6">
    <location>
        <begin position="20"/>
        <end position="423"/>
    </location>
</feature>
<dbReference type="PANTHER" id="PTHR30600:SF4">
    <property type="entry name" value="CYTOCHROME C DOMAIN-CONTAINING PROTEIN"/>
    <property type="match status" value="1"/>
</dbReference>
<evidence type="ECO:0000313" key="8">
    <source>
        <dbReference type="EMBL" id="QCO19113.1"/>
    </source>
</evidence>
<dbReference type="GO" id="GO:0046872">
    <property type="term" value="F:metal ion binding"/>
    <property type="evidence" value="ECO:0007669"/>
    <property type="project" value="UniProtKB-KW"/>
</dbReference>
<feature type="domain" description="Cytochrome c" evidence="7">
    <location>
        <begin position="291"/>
        <end position="383"/>
    </location>
</feature>
<evidence type="ECO:0000259" key="7">
    <source>
        <dbReference type="PROSITE" id="PS51007"/>
    </source>
</evidence>
<evidence type="ECO:0000256" key="3">
    <source>
        <dbReference type="ARBA" id="ARBA00023004"/>
    </source>
</evidence>
<feature type="region of interest" description="Disordered" evidence="5">
    <location>
        <begin position="180"/>
        <end position="199"/>
    </location>
</feature>
<dbReference type="PROSITE" id="PS51007">
    <property type="entry name" value="CYTC"/>
    <property type="match status" value="2"/>
</dbReference>
<dbReference type="GO" id="GO:0009055">
    <property type="term" value="F:electron transfer activity"/>
    <property type="evidence" value="ECO:0007669"/>
    <property type="project" value="InterPro"/>
</dbReference>
<dbReference type="AlphaFoldDB" id="A0A4D8RF87"/>
<sequence length="423" mass="45246">MKARFAFLLALLPALPAAAGDLDARIGEKLFRRMWVSAPTVTHANDGLGPLYDARSCAACHPAARQGRPPDPETPDPDSPDGRGVGYALKLSGDPVYGRQIQTNAVLGFAIEGKPSLSYREETVRFPDGDTATLRRPVVTVTDLNYGPLAEATAISARIAPSVRGMGLLERIPEADILAGADPEDRDGDGIAGRPNWVAPEGTRQLGRFGWKAVHPTLHRQNSEAFSLDIGMSTPAYPEPWGDCTPAQTECRNAPHGNSPQYEGLEIPSTVIGLIDGYLRTLPPDGGLEAPRDTAGGALFAATGCASCHRPSFTTAEDAAHPALSRRTIFPYSDLLLHDLGEDLADGVAMGEARGRDWRTTPLWGMKRLADADGTLALLHDGRARSVTEAILWHGGEADKARGAFMALPRGDREKLVRFVLGL</sequence>
<geneLocation type="plasmid" evidence="8">
    <name>p4</name>
</geneLocation>
<evidence type="ECO:0000256" key="2">
    <source>
        <dbReference type="ARBA" id="ARBA00022723"/>
    </source>
</evidence>
<accession>A0A4D8RF87</accession>
<evidence type="ECO:0000256" key="4">
    <source>
        <dbReference type="PROSITE-ProRule" id="PRU00433"/>
    </source>
</evidence>
<dbReference type="PANTHER" id="PTHR30600">
    <property type="entry name" value="CYTOCHROME C PEROXIDASE-RELATED"/>
    <property type="match status" value="1"/>
</dbReference>
<dbReference type="GO" id="GO:0004130">
    <property type="term" value="F:cytochrome-c peroxidase activity"/>
    <property type="evidence" value="ECO:0007669"/>
    <property type="project" value="TreeGrafter"/>
</dbReference>
<dbReference type="Proteomes" id="UP000298693">
    <property type="component" value="Plasmid p4"/>
</dbReference>
<evidence type="ECO:0000256" key="5">
    <source>
        <dbReference type="SAM" id="MobiDB-lite"/>
    </source>
</evidence>
<dbReference type="RefSeq" id="WP_137143002.1">
    <property type="nucleotide sequence ID" value="NZ_CP032348.1"/>
</dbReference>
<dbReference type="PIRSF" id="PIRSF028099">
    <property type="entry name" value="DUF1111"/>
    <property type="match status" value="1"/>
</dbReference>